<dbReference type="Pfam" id="PF00158">
    <property type="entry name" value="Sigma54_activat"/>
    <property type="match status" value="1"/>
</dbReference>
<dbReference type="AlphaFoldDB" id="A0A9D9GSG6"/>
<keyword evidence="5" id="KW-0804">Transcription</keyword>
<dbReference type="InterPro" id="IPR010524">
    <property type="entry name" value="Sig_transdc_resp-reg_PrpR_N"/>
</dbReference>
<dbReference type="PANTHER" id="PTHR32071">
    <property type="entry name" value="TRANSCRIPTIONAL REGULATORY PROTEIN"/>
    <property type="match status" value="1"/>
</dbReference>
<evidence type="ECO:0000256" key="2">
    <source>
        <dbReference type="ARBA" id="ARBA00022840"/>
    </source>
</evidence>
<keyword evidence="3" id="KW-0805">Transcription regulation</keyword>
<evidence type="ECO:0000313" key="8">
    <source>
        <dbReference type="Proteomes" id="UP000823631"/>
    </source>
</evidence>
<dbReference type="PROSITE" id="PS50045">
    <property type="entry name" value="SIGMA54_INTERACT_4"/>
    <property type="match status" value="1"/>
</dbReference>
<dbReference type="GO" id="GO:0003677">
    <property type="term" value="F:DNA binding"/>
    <property type="evidence" value="ECO:0007669"/>
    <property type="project" value="UniProtKB-KW"/>
</dbReference>
<dbReference type="InterPro" id="IPR025943">
    <property type="entry name" value="Sigma_54_int_dom_ATP-bd_2"/>
</dbReference>
<evidence type="ECO:0000256" key="4">
    <source>
        <dbReference type="ARBA" id="ARBA00023125"/>
    </source>
</evidence>
<dbReference type="SUPFAM" id="SSF159800">
    <property type="entry name" value="PrpR receptor domain-like"/>
    <property type="match status" value="1"/>
</dbReference>
<dbReference type="GO" id="GO:0000156">
    <property type="term" value="F:phosphorelay response regulator activity"/>
    <property type="evidence" value="ECO:0007669"/>
    <property type="project" value="InterPro"/>
</dbReference>
<dbReference type="GO" id="GO:0006355">
    <property type="term" value="P:regulation of DNA-templated transcription"/>
    <property type="evidence" value="ECO:0007669"/>
    <property type="project" value="InterPro"/>
</dbReference>
<dbReference type="Proteomes" id="UP000823631">
    <property type="component" value="Unassembled WGS sequence"/>
</dbReference>
<dbReference type="GO" id="GO:0005524">
    <property type="term" value="F:ATP binding"/>
    <property type="evidence" value="ECO:0007669"/>
    <property type="project" value="UniProtKB-KW"/>
</dbReference>
<dbReference type="FunFam" id="3.40.50.300:FF:000006">
    <property type="entry name" value="DNA-binding transcriptional regulator NtrC"/>
    <property type="match status" value="1"/>
</dbReference>
<reference evidence="7" key="2">
    <citation type="journal article" date="2021" name="PeerJ">
        <title>Extensive microbial diversity within the chicken gut microbiome revealed by metagenomics and culture.</title>
        <authorList>
            <person name="Gilroy R."/>
            <person name="Ravi A."/>
            <person name="Getino M."/>
            <person name="Pursley I."/>
            <person name="Horton D.L."/>
            <person name="Alikhan N.F."/>
            <person name="Baker D."/>
            <person name="Gharbi K."/>
            <person name="Hall N."/>
            <person name="Watson M."/>
            <person name="Adriaenssens E.M."/>
            <person name="Foster-Nyarko E."/>
            <person name="Jarju S."/>
            <person name="Secka A."/>
            <person name="Antonio M."/>
            <person name="Oren A."/>
            <person name="Chaudhuri R.R."/>
            <person name="La Ragione R."/>
            <person name="Hildebrand F."/>
            <person name="Pallen M.J."/>
        </authorList>
    </citation>
    <scope>NUCLEOTIDE SEQUENCE</scope>
    <source>
        <strain evidence="7">17213</strain>
    </source>
</reference>
<dbReference type="Gene3D" id="3.40.50.300">
    <property type="entry name" value="P-loop containing nucleotide triphosphate hydrolases"/>
    <property type="match status" value="1"/>
</dbReference>
<gene>
    <name evidence="7" type="ORF">IAB19_01505</name>
</gene>
<organism evidence="7 8">
    <name type="scientific">Candidatus Avisuccinivibrio stercorigallinarum</name>
    <dbReference type="NCBI Taxonomy" id="2840704"/>
    <lineage>
        <taxon>Bacteria</taxon>
        <taxon>Pseudomonadati</taxon>
        <taxon>Pseudomonadota</taxon>
        <taxon>Gammaproteobacteria</taxon>
        <taxon>Aeromonadales</taxon>
        <taxon>Succinivibrionaceae</taxon>
        <taxon>Succinivibrionaceae incertae sedis</taxon>
        <taxon>Candidatus Avisuccinivibrio</taxon>
    </lineage>
</organism>
<evidence type="ECO:0000313" key="7">
    <source>
        <dbReference type="EMBL" id="MBO8415041.1"/>
    </source>
</evidence>
<sequence length="626" mass="69651">MSGSIVFVAPFKTMASKARRVISAMKVEIPVVIGSDEQGVSKVGDYSSARILISRGGTTKLLKQYFPDKVVVDIAASFTEISKGIEELIAKGCRNIAVVTHENIIGLSNSRLSFGREQVEVIPCENAEEIELCVNRKIDEGADGIVGCVVAVRTAMERKIPAHFIDAEYDSIKQAVLLSLTYAAVYAERENAVERQRTLIDNLEEGIIIFNAGHEPVYYNDNAYKIFAPQDKKQWQLPLLKYLDQTHRHPHVITVNQRQVVLHTAMLPGTNHETLVILQEGSFIEQSEKAMRIASYAKGLYAKISFDDLLFKDPNMMELVSMARKFALSDSTVLITGETGAGKEGFAQSIHNASHRSKMPFVSVNCASLPQGLIASELFGYVEGAFTGARRQGKKGLFELAQGGTIFLDEITELPLDVQSQFLRVLQEREVMRVGDDRVIPLNIRVICAANKNLAALCEAGKFRYDLYYRINVLKLKLPPLRERTADIIPLFTRFVAEELKCAEDVLVIDPDAAVYLQQYQWPGNVRELRNAAEVCSFHGPHITLQTVRRCLGGDESTAAHQGLVPLYISPEASAEEVVDAYLLQLSSRLTTAQMVETSGLSRTTLWRRLKQAQQRLSEKEQTAQS</sequence>
<dbReference type="InterPro" id="IPR025662">
    <property type="entry name" value="Sigma_54_int_dom_ATP-bd_1"/>
</dbReference>
<dbReference type="InterPro" id="IPR027417">
    <property type="entry name" value="P-loop_NTPase"/>
</dbReference>
<keyword evidence="1" id="KW-0547">Nucleotide-binding</keyword>
<dbReference type="PROSITE" id="PS00688">
    <property type="entry name" value="SIGMA54_INTERACT_3"/>
    <property type="match status" value="1"/>
</dbReference>
<accession>A0A9D9GSG6</accession>
<dbReference type="InterPro" id="IPR058031">
    <property type="entry name" value="AAA_lid_NorR"/>
</dbReference>
<dbReference type="InterPro" id="IPR002078">
    <property type="entry name" value="Sigma_54_int"/>
</dbReference>
<reference evidence="7" key="1">
    <citation type="submission" date="2020-10" db="EMBL/GenBank/DDBJ databases">
        <authorList>
            <person name="Gilroy R."/>
        </authorList>
    </citation>
    <scope>NUCLEOTIDE SEQUENCE</scope>
    <source>
        <strain evidence="7">17213</strain>
    </source>
</reference>
<comment type="caution">
    <text evidence="7">The sequence shown here is derived from an EMBL/GenBank/DDBJ whole genome shotgun (WGS) entry which is preliminary data.</text>
</comment>
<proteinExistence type="predicted"/>
<protein>
    <submittedName>
        <fullName evidence="7">Sigma 54-interacting transcriptional regulator</fullName>
    </submittedName>
</protein>
<dbReference type="SUPFAM" id="SSF52540">
    <property type="entry name" value="P-loop containing nucleoside triphosphate hydrolases"/>
    <property type="match status" value="1"/>
</dbReference>
<keyword evidence="2" id="KW-0067">ATP-binding</keyword>
<dbReference type="EMBL" id="JADINH010000025">
    <property type="protein sequence ID" value="MBO8415041.1"/>
    <property type="molecule type" value="Genomic_DNA"/>
</dbReference>
<dbReference type="Gene3D" id="3.40.50.10660">
    <property type="entry name" value="PrpR receptor domain-like"/>
    <property type="match status" value="1"/>
</dbReference>
<dbReference type="Gene3D" id="3.40.50.2300">
    <property type="match status" value="1"/>
</dbReference>
<dbReference type="PROSITE" id="PS00676">
    <property type="entry name" value="SIGMA54_INTERACT_2"/>
    <property type="match status" value="1"/>
</dbReference>
<dbReference type="Pfam" id="PF06506">
    <property type="entry name" value="PrpR_N"/>
    <property type="match status" value="1"/>
</dbReference>
<evidence type="ECO:0000256" key="3">
    <source>
        <dbReference type="ARBA" id="ARBA00023015"/>
    </source>
</evidence>
<dbReference type="SMART" id="SM00382">
    <property type="entry name" value="AAA"/>
    <property type="match status" value="1"/>
</dbReference>
<keyword evidence="4" id="KW-0238">DNA-binding</keyword>
<dbReference type="InterPro" id="IPR025944">
    <property type="entry name" value="Sigma_54_int_dom_CS"/>
</dbReference>
<evidence type="ECO:0000256" key="1">
    <source>
        <dbReference type="ARBA" id="ARBA00022741"/>
    </source>
</evidence>
<name>A0A9D9GSG6_9GAMM</name>
<evidence type="ECO:0000256" key="5">
    <source>
        <dbReference type="ARBA" id="ARBA00023163"/>
    </source>
</evidence>
<feature type="domain" description="Sigma-54 factor interaction" evidence="6">
    <location>
        <begin position="309"/>
        <end position="538"/>
    </location>
</feature>
<dbReference type="CDD" id="cd00009">
    <property type="entry name" value="AAA"/>
    <property type="match status" value="1"/>
</dbReference>
<evidence type="ECO:0000259" key="6">
    <source>
        <dbReference type="PROSITE" id="PS50045"/>
    </source>
</evidence>
<dbReference type="Gene3D" id="1.10.8.60">
    <property type="match status" value="1"/>
</dbReference>
<dbReference type="InterPro" id="IPR003593">
    <property type="entry name" value="AAA+_ATPase"/>
</dbReference>
<dbReference type="Pfam" id="PF25601">
    <property type="entry name" value="AAA_lid_14"/>
    <property type="match status" value="1"/>
</dbReference>
<dbReference type="PROSITE" id="PS00675">
    <property type="entry name" value="SIGMA54_INTERACT_1"/>
    <property type="match status" value="1"/>
</dbReference>